<dbReference type="Proteomes" id="UP000019804">
    <property type="component" value="Unassembled WGS sequence"/>
</dbReference>
<accession>A0A017S3A9</accession>
<protein>
    <submittedName>
        <fullName evidence="1">Uncharacterized protein</fullName>
    </submittedName>
</protein>
<dbReference type="GeneID" id="63698194"/>
<name>A0A017S3A9_ASPRC</name>
<organism evidence="1 2">
    <name type="scientific">Aspergillus ruber (strain CBS 135680)</name>
    <dbReference type="NCBI Taxonomy" id="1388766"/>
    <lineage>
        <taxon>Eukaryota</taxon>
        <taxon>Fungi</taxon>
        <taxon>Dikarya</taxon>
        <taxon>Ascomycota</taxon>
        <taxon>Pezizomycotina</taxon>
        <taxon>Eurotiomycetes</taxon>
        <taxon>Eurotiomycetidae</taxon>
        <taxon>Eurotiales</taxon>
        <taxon>Aspergillaceae</taxon>
        <taxon>Aspergillus</taxon>
        <taxon>Aspergillus subgen. Aspergillus</taxon>
    </lineage>
</organism>
<evidence type="ECO:0000313" key="2">
    <source>
        <dbReference type="Proteomes" id="UP000019804"/>
    </source>
</evidence>
<proteinExistence type="predicted"/>
<keyword evidence="2" id="KW-1185">Reference proteome</keyword>
<dbReference type="OrthoDB" id="5059721at2759"/>
<dbReference type="AlphaFoldDB" id="A0A017S3A9"/>
<dbReference type="HOGENOM" id="CLU_2440467_0_0_1"/>
<sequence length="90" mass="10503">MSSPLQNPDKSSPRTISNDYHIRGVESICTASHLQRDHHKLALGHIEQSLQHLQLEAIYYAPTMYAIKVEVTRKSDRGRMVNFLRKFRRK</sequence>
<gene>
    <name evidence="1" type="ORF">EURHEDRAFT_416858</name>
</gene>
<dbReference type="EMBL" id="KK088449">
    <property type="protein sequence ID" value="EYE91089.1"/>
    <property type="molecule type" value="Genomic_DNA"/>
</dbReference>
<evidence type="ECO:0000313" key="1">
    <source>
        <dbReference type="EMBL" id="EYE91089.1"/>
    </source>
</evidence>
<reference evidence="2" key="1">
    <citation type="journal article" date="2014" name="Nat. Commun.">
        <title>Genomic adaptations of the halophilic Dead Sea filamentous fungus Eurotium rubrum.</title>
        <authorList>
            <person name="Kis-Papo T."/>
            <person name="Weig A.R."/>
            <person name="Riley R."/>
            <person name="Persoh D."/>
            <person name="Salamov A."/>
            <person name="Sun H."/>
            <person name="Lipzen A."/>
            <person name="Wasser S.P."/>
            <person name="Rambold G."/>
            <person name="Grigoriev I.V."/>
            <person name="Nevo E."/>
        </authorList>
    </citation>
    <scope>NUCLEOTIDE SEQUENCE [LARGE SCALE GENOMIC DNA]</scope>
    <source>
        <strain evidence="2">CBS 135680</strain>
    </source>
</reference>
<dbReference type="RefSeq" id="XP_040634779.1">
    <property type="nucleotide sequence ID" value="XM_040783070.1"/>
</dbReference>